<keyword evidence="4" id="KW-0808">Transferase</keyword>
<comment type="similarity">
    <text evidence="4">Belongs to the protein kinase superfamily.</text>
</comment>
<dbReference type="EMBL" id="SPLM01000146">
    <property type="protein sequence ID" value="TMW56130.1"/>
    <property type="molecule type" value="Genomic_DNA"/>
</dbReference>
<dbReference type="AlphaFoldDB" id="A0A8K1FAD1"/>
<keyword evidence="2 3" id="KW-0067">ATP-binding</keyword>
<dbReference type="InterPro" id="IPR000719">
    <property type="entry name" value="Prot_kinase_dom"/>
</dbReference>
<accession>A0A8K1FAD1</accession>
<evidence type="ECO:0000256" key="1">
    <source>
        <dbReference type="ARBA" id="ARBA00022741"/>
    </source>
</evidence>
<comment type="caution">
    <text evidence="6">The sequence shown here is derived from an EMBL/GenBank/DDBJ whole genome shotgun (WGS) entry which is preliminary data.</text>
</comment>
<dbReference type="Gene3D" id="1.10.510.10">
    <property type="entry name" value="Transferase(Phosphotransferase) domain 1"/>
    <property type="match status" value="1"/>
</dbReference>
<evidence type="ECO:0000259" key="5">
    <source>
        <dbReference type="PROSITE" id="PS50011"/>
    </source>
</evidence>
<dbReference type="GO" id="GO:0005524">
    <property type="term" value="F:ATP binding"/>
    <property type="evidence" value="ECO:0007669"/>
    <property type="project" value="UniProtKB-UniRule"/>
</dbReference>
<gene>
    <name evidence="6" type="ORF">Poli38472_008778</name>
</gene>
<keyword evidence="7" id="KW-1185">Reference proteome</keyword>
<evidence type="ECO:0000256" key="3">
    <source>
        <dbReference type="PROSITE-ProRule" id="PRU10141"/>
    </source>
</evidence>
<dbReference type="Pfam" id="PF00069">
    <property type="entry name" value="Pkinase"/>
    <property type="match status" value="1"/>
</dbReference>
<dbReference type="PROSITE" id="PS50011">
    <property type="entry name" value="PROTEIN_KINASE_DOM"/>
    <property type="match status" value="1"/>
</dbReference>
<evidence type="ECO:0000256" key="2">
    <source>
        <dbReference type="ARBA" id="ARBA00022840"/>
    </source>
</evidence>
<dbReference type="InterPro" id="IPR051681">
    <property type="entry name" value="Ser/Thr_Kinases-Pseudokinases"/>
</dbReference>
<dbReference type="Proteomes" id="UP000794436">
    <property type="component" value="Unassembled WGS sequence"/>
</dbReference>
<evidence type="ECO:0000313" key="6">
    <source>
        <dbReference type="EMBL" id="TMW56130.1"/>
    </source>
</evidence>
<keyword evidence="4" id="KW-0723">Serine/threonine-protein kinase</keyword>
<dbReference type="PANTHER" id="PTHR44329">
    <property type="entry name" value="SERINE/THREONINE-PROTEIN KINASE TNNI3K-RELATED"/>
    <property type="match status" value="1"/>
</dbReference>
<dbReference type="PROSITE" id="PS00108">
    <property type="entry name" value="PROTEIN_KINASE_ST"/>
    <property type="match status" value="1"/>
</dbReference>
<dbReference type="GO" id="GO:0004674">
    <property type="term" value="F:protein serine/threonine kinase activity"/>
    <property type="evidence" value="ECO:0007669"/>
    <property type="project" value="UniProtKB-KW"/>
</dbReference>
<organism evidence="6 7">
    <name type="scientific">Pythium oligandrum</name>
    <name type="common">Mycoparasitic fungus</name>
    <dbReference type="NCBI Taxonomy" id="41045"/>
    <lineage>
        <taxon>Eukaryota</taxon>
        <taxon>Sar</taxon>
        <taxon>Stramenopiles</taxon>
        <taxon>Oomycota</taxon>
        <taxon>Peronosporomycetes</taxon>
        <taxon>Pythiales</taxon>
        <taxon>Pythiaceae</taxon>
        <taxon>Pythium</taxon>
    </lineage>
</organism>
<keyword evidence="4" id="KW-0418">Kinase</keyword>
<dbReference type="InterPro" id="IPR017441">
    <property type="entry name" value="Protein_kinase_ATP_BS"/>
</dbReference>
<proteinExistence type="inferred from homology"/>
<keyword evidence="1 3" id="KW-0547">Nucleotide-binding</keyword>
<feature type="binding site" evidence="3">
    <location>
        <position position="160"/>
    </location>
    <ligand>
        <name>ATP</name>
        <dbReference type="ChEBI" id="CHEBI:30616"/>
    </ligand>
</feature>
<feature type="domain" description="Protein kinase" evidence="5">
    <location>
        <begin position="132"/>
        <end position="429"/>
    </location>
</feature>
<name>A0A8K1FAD1_PYTOL</name>
<protein>
    <recommendedName>
        <fullName evidence="5">Protein kinase domain-containing protein</fullName>
    </recommendedName>
</protein>
<dbReference type="SMART" id="SM00220">
    <property type="entry name" value="S_TKc"/>
    <property type="match status" value="1"/>
</dbReference>
<dbReference type="PROSITE" id="PS00107">
    <property type="entry name" value="PROTEIN_KINASE_ATP"/>
    <property type="match status" value="1"/>
</dbReference>
<dbReference type="OrthoDB" id="104692at2759"/>
<reference evidence="6" key="1">
    <citation type="submission" date="2019-03" db="EMBL/GenBank/DDBJ databases">
        <title>Long read genome sequence of the mycoparasitic Pythium oligandrum ATCC 38472 isolated from sugarbeet rhizosphere.</title>
        <authorList>
            <person name="Gaulin E."/>
        </authorList>
    </citation>
    <scope>NUCLEOTIDE SEQUENCE</scope>
    <source>
        <strain evidence="6">ATCC 38472_TT</strain>
    </source>
</reference>
<dbReference type="InterPro" id="IPR011009">
    <property type="entry name" value="Kinase-like_dom_sf"/>
</dbReference>
<evidence type="ECO:0000313" key="7">
    <source>
        <dbReference type="Proteomes" id="UP000794436"/>
    </source>
</evidence>
<dbReference type="PANTHER" id="PTHR44329:SF298">
    <property type="entry name" value="MIXED LINEAGE KINASE DOMAIN-LIKE PROTEIN"/>
    <property type="match status" value="1"/>
</dbReference>
<dbReference type="SUPFAM" id="SSF56112">
    <property type="entry name" value="Protein kinase-like (PK-like)"/>
    <property type="match status" value="1"/>
</dbReference>
<evidence type="ECO:0000256" key="4">
    <source>
        <dbReference type="RuleBase" id="RU000304"/>
    </source>
</evidence>
<sequence length="429" mass="48271">MQAQSWTDAESLPLWIPRRKDGAPDLTTSVARNFFNAAKPPPPPRRDLYYKERLTNREFFKAVNIERRTIIDRVTIPTPMPETRTLRGVFEELSESSANRVTRSHDDDDQLAKMPNTVVEVDYATDLTINIDKSDTVLGTGSFGVVYKGKWKDQIVAVKKLHTSQLTKKDRRMFIKEALVLGVLGAHPNIVQLYGYSLNPLALVMEYVPMGSLSYLLHYCDDPIAEAKMTDGRIKLNLLMGITHGMMQLHACGVTHGDIKPQNVLVTKDFQAKIADFGLATFRAKTSSITSSHRMVSSSVKDEADDVEADPEAVVCGTAAYMAPELLESGHVADELTDVYSFGILINEVLQEEEPYYQHLRKFVGKGPYAAALAAQQGLRPVMDERKVTSELKELIERCWSRREENRRPRFDEIAEIFELCSGIPNSFN</sequence>
<dbReference type="InterPro" id="IPR008271">
    <property type="entry name" value="Ser/Thr_kinase_AS"/>
</dbReference>